<dbReference type="GO" id="GO:0022857">
    <property type="term" value="F:transmembrane transporter activity"/>
    <property type="evidence" value="ECO:0007669"/>
    <property type="project" value="TreeGrafter"/>
</dbReference>
<evidence type="ECO:0000259" key="4">
    <source>
        <dbReference type="PROSITE" id="PS50893"/>
    </source>
</evidence>
<dbReference type="SMART" id="SM00382">
    <property type="entry name" value="AAA"/>
    <property type="match status" value="1"/>
</dbReference>
<reference evidence="5" key="4">
    <citation type="submission" date="2015-04" db="EMBL/GenBank/DDBJ databases">
        <title>Physiological reanalysis, assessment of diazotrophy, and genome sequences of multiple isolates of Streptomyces thermoautotrophicus.</title>
        <authorList>
            <person name="MacKellar D.C."/>
            <person name="Lieber L."/>
            <person name="Norman J."/>
            <person name="Bolger A."/>
            <person name="Tobin C."/>
            <person name="Murray J.W."/>
            <person name="Woodward J."/>
            <person name="Friesen M."/>
            <person name="Prell J."/>
        </authorList>
    </citation>
    <scope>NUCLEOTIDE SEQUENCE [LARGE SCALE GENOMIC DNA]</scope>
    <source>
        <strain evidence="5">H1</strain>
    </source>
</reference>
<dbReference type="PANTHER" id="PTHR24220">
    <property type="entry name" value="IMPORT ATP-BINDING PROTEIN"/>
    <property type="match status" value="1"/>
</dbReference>
<feature type="domain" description="ABC transporter" evidence="4">
    <location>
        <begin position="2"/>
        <end position="222"/>
    </location>
</feature>
<evidence type="ECO:0000313" key="7">
    <source>
        <dbReference type="EMBL" id="KWX08312.1"/>
    </source>
</evidence>
<evidence type="ECO:0000313" key="5">
    <source>
        <dbReference type="EMBL" id="KWW99691.1"/>
    </source>
</evidence>
<reference evidence="8" key="3">
    <citation type="submission" date="2015-04" db="EMBL/GenBank/DDBJ databases">
        <title>Physiological reanalysis, assessment of diazotrophy, and genome sequences of multiple isolates of Streptomyces thermoautotrophicus.</title>
        <authorList>
            <person name="MacKellar D.C."/>
            <person name="Lieber L."/>
            <person name="Norman J."/>
            <person name="Bolger A."/>
            <person name="Tobin C."/>
            <person name="Murray J.W."/>
            <person name="Chang R."/>
            <person name="Ford T."/>
            <person name="Nguyen P.Q."/>
            <person name="Woodward J."/>
            <person name="Permingeat H."/>
            <person name="Joshi N.S."/>
            <person name="Silver P.A."/>
            <person name="Usadel B."/>
            <person name="Rutherford A.W."/>
            <person name="Friesen M."/>
            <person name="Prell J."/>
        </authorList>
    </citation>
    <scope>NUCLEOTIDE SEQUENCE [LARGE SCALE GENOMIC DNA]</scope>
    <source>
        <strain evidence="8">H1</strain>
    </source>
</reference>
<dbReference type="InterPro" id="IPR017911">
    <property type="entry name" value="MacB-like_ATP-bd"/>
</dbReference>
<dbReference type="GO" id="GO:0016887">
    <property type="term" value="F:ATP hydrolysis activity"/>
    <property type="evidence" value="ECO:0007669"/>
    <property type="project" value="InterPro"/>
</dbReference>
<accession>A0A132MQJ4</accession>
<dbReference type="EMBL" id="JYIK01000992">
    <property type="protein sequence ID" value="KWX08312.1"/>
    <property type="molecule type" value="Genomic_DNA"/>
</dbReference>
<dbReference type="PROSITE" id="PS50893">
    <property type="entry name" value="ABC_TRANSPORTER_2"/>
    <property type="match status" value="1"/>
</dbReference>
<dbReference type="PROSITE" id="PS00211">
    <property type="entry name" value="ABC_TRANSPORTER_1"/>
    <property type="match status" value="1"/>
</dbReference>
<evidence type="ECO:0000313" key="9">
    <source>
        <dbReference type="Proteomes" id="UP000070598"/>
    </source>
</evidence>
<reference evidence="6 10" key="1">
    <citation type="submission" date="2015-02" db="EMBL/GenBank/DDBJ databases">
        <title>Physiological reanalysis, assessment of diazotrophy, and genome sequences of multiple isolates of Streptomyces thermoautotrophicus.</title>
        <authorList>
            <person name="MacKellar D.C."/>
            <person name="Lieber L."/>
            <person name="Norman J."/>
            <person name="Bolger A."/>
            <person name="Tobin C."/>
            <person name="Murray J.W."/>
            <person name="Prell J."/>
        </authorList>
    </citation>
    <scope>NUCLEOTIDE SEQUENCE [LARGE SCALE GENOMIC DNA]</scope>
    <source>
        <strain evidence="6 10">UBT1</strain>
    </source>
</reference>
<dbReference type="AlphaFoldDB" id="A0A132MQJ4"/>
<evidence type="ECO:0000256" key="3">
    <source>
        <dbReference type="ARBA" id="ARBA00022840"/>
    </source>
</evidence>
<evidence type="ECO:0000313" key="6">
    <source>
        <dbReference type="EMBL" id="KWX04533.1"/>
    </source>
</evidence>
<dbReference type="InterPro" id="IPR027417">
    <property type="entry name" value="P-loop_NTPase"/>
</dbReference>
<reference evidence="9" key="2">
    <citation type="submission" date="2015-02" db="EMBL/GenBank/DDBJ databases">
        <title>Physiological reanalysis, assessment of diazotrophy, and genome sequences of multiple isolates of Streptomyces thermoautotrophicus.</title>
        <authorList>
            <person name="MacKellar D.C."/>
            <person name="Lieber L."/>
            <person name="Norman J."/>
            <person name="Bolger A."/>
            <person name="Tobin C."/>
            <person name="Murray J.W."/>
            <person name="Friesen M."/>
            <person name="Prell J."/>
        </authorList>
    </citation>
    <scope>NUCLEOTIDE SEQUENCE [LARGE SCALE GENOMIC DNA]</scope>
    <source>
        <strain evidence="9">UBT1</strain>
    </source>
</reference>
<dbReference type="InterPro" id="IPR017871">
    <property type="entry name" value="ABC_transporter-like_CS"/>
</dbReference>
<dbReference type="CDD" id="cd03255">
    <property type="entry name" value="ABC_MJ0796_LolCDE_FtsE"/>
    <property type="match status" value="1"/>
</dbReference>
<dbReference type="InterPro" id="IPR003439">
    <property type="entry name" value="ABC_transporter-like_ATP-bd"/>
</dbReference>
<keyword evidence="8" id="KW-1185">Reference proteome</keyword>
<protein>
    <submittedName>
        <fullName evidence="5">ABC transporter related protein</fullName>
    </submittedName>
</protein>
<evidence type="ECO:0000256" key="2">
    <source>
        <dbReference type="ARBA" id="ARBA00022741"/>
    </source>
</evidence>
<organism evidence="5 8">
    <name type="scientific">Carbonactinospora thermoautotrophica</name>
    <dbReference type="NCBI Taxonomy" id="1469144"/>
    <lineage>
        <taxon>Bacteria</taxon>
        <taxon>Bacillati</taxon>
        <taxon>Actinomycetota</taxon>
        <taxon>Actinomycetes</taxon>
        <taxon>Kitasatosporales</taxon>
        <taxon>Carbonactinosporaceae</taxon>
        <taxon>Carbonactinospora</taxon>
    </lineage>
</organism>
<dbReference type="Pfam" id="PF00005">
    <property type="entry name" value="ABC_tran"/>
    <property type="match status" value="1"/>
</dbReference>
<sequence>MLRAYDLVKWFGETPALRGVSFSVAAGETVAITGPSGSGKSTLLQCVAGIMTPDVGEVWYEETPVHALSETRRALLRREHFGVVFQFGQLLEELTAEENVALPLLLAGRAREEALTAARQWLARLDVADCARQRPGQMSAGQMQRVAVARALVTSPKVLFADEPTGALDSYEGALVLRILLSAARTHGTTVVLVTHDPRVAAHADREIAVRDGQLEAAMVRA</sequence>
<dbReference type="Gene3D" id="3.40.50.300">
    <property type="entry name" value="P-loop containing nucleotide triphosphate hydrolases"/>
    <property type="match status" value="1"/>
</dbReference>
<dbReference type="Proteomes" id="UP000070598">
    <property type="component" value="Unassembled WGS sequence"/>
</dbReference>
<evidence type="ECO:0000313" key="10">
    <source>
        <dbReference type="Proteomes" id="UP000070659"/>
    </source>
</evidence>
<dbReference type="Proteomes" id="UP000070659">
    <property type="component" value="Unassembled WGS sequence"/>
</dbReference>
<dbReference type="Proteomes" id="UP000070188">
    <property type="component" value="Unassembled WGS sequence"/>
</dbReference>
<dbReference type="PATRIC" id="fig|1469144.10.peg.1468"/>
<dbReference type="GO" id="GO:0005524">
    <property type="term" value="F:ATP binding"/>
    <property type="evidence" value="ECO:0007669"/>
    <property type="project" value="UniProtKB-KW"/>
</dbReference>
<keyword evidence="2" id="KW-0547">Nucleotide-binding</keyword>
<gene>
    <name evidence="5" type="ORF">LI90_1330</name>
    <name evidence="6" type="ORF">TH66_08255</name>
    <name evidence="7" type="ORF">TR74_15525</name>
</gene>
<evidence type="ECO:0000256" key="1">
    <source>
        <dbReference type="ARBA" id="ARBA00022448"/>
    </source>
</evidence>
<dbReference type="InterPro" id="IPR015854">
    <property type="entry name" value="ABC_transpr_LolD-like"/>
</dbReference>
<name>A0A132MQJ4_9ACTN</name>
<dbReference type="STRING" id="1469144.LI90_1330"/>
<evidence type="ECO:0000313" key="8">
    <source>
        <dbReference type="Proteomes" id="UP000070188"/>
    </source>
</evidence>
<keyword evidence="3" id="KW-0067">ATP-binding</keyword>
<dbReference type="InterPro" id="IPR003593">
    <property type="entry name" value="AAA+_ATPase"/>
</dbReference>
<dbReference type="EMBL" id="LAXD01000001">
    <property type="protein sequence ID" value="KWW99691.1"/>
    <property type="molecule type" value="Genomic_DNA"/>
</dbReference>
<comment type="caution">
    <text evidence="5">The sequence shown here is derived from an EMBL/GenBank/DDBJ whole genome shotgun (WGS) entry which is preliminary data.</text>
</comment>
<dbReference type="EMBL" id="JYIJ01000015">
    <property type="protein sequence ID" value="KWX04533.1"/>
    <property type="molecule type" value="Genomic_DNA"/>
</dbReference>
<proteinExistence type="predicted"/>
<dbReference type="SUPFAM" id="SSF52540">
    <property type="entry name" value="P-loop containing nucleoside triphosphate hydrolases"/>
    <property type="match status" value="1"/>
</dbReference>
<dbReference type="PANTHER" id="PTHR24220:SF685">
    <property type="entry name" value="ABC TRANSPORTER RELATED"/>
    <property type="match status" value="1"/>
</dbReference>
<keyword evidence="1" id="KW-0813">Transport</keyword>
<dbReference type="GO" id="GO:0005886">
    <property type="term" value="C:plasma membrane"/>
    <property type="evidence" value="ECO:0007669"/>
    <property type="project" value="TreeGrafter"/>
</dbReference>